<feature type="repeat" description="RCC1" evidence="1">
    <location>
        <begin position="359"/>
        <end position="423"/>
    </location>
</feature>
<proteinExistence type="predicted"/>
<keyword evidence="3" id="KW-1185">Reference proteome</keyword>
<evidence type="ECO:0000256" key="1">
    <source>
        <dbReference type="PROSITE-ProRule" id="PRU00235"/>
    </source>
</evidence>
<dbReference type="PROSITE" id="PS50012">
    <property type="entry name" value="RCC1_3"/>
    <property type="match status" value="5"/>
</dbReference>
<sequence>MFLRRVFAQQHSRYRRSLATITAWGAYVGTFAQLPHANPGAGLETNSLDKPTRIKLPLDADSHVCAVGAGVRHALVATTSGSDKGRTRLLGFGTNRQHQLGAPSDSDPGAAFVKTFVDGLVTQIACGREHSALLVSRGSGKASVVTCGANAHGQLGYSQEHDKQNAASKFSWRTVAALESAMRCGEVPTKVQCGLDHTLVLTSLGRVFAMGWGADGQLGAGARSTSDSSDPVNVSGLPNRIVDISASTDFALALDSTGSVYYWGNAEYGQAMTGMPIDQVLLPIRAHLSPPMVKGFAAGGTLSLTVAGKEGSVYVCGYGALGLGPESTSVLEPQRIQSLSAVSQIWASTDRCLALDDSGRLYSWGLANAAGRLGLGSGNKKKISTCLQSRNQFVPEQLDIDSSDIDPELVALGNDIALVAKNHCTAYA</sequence>
<dbReference type="Pfam" id="PF00415">
    <property type="entry name" value="RCC1"/>
    <property type="match status" value="3"/>
</dbReference>
<dbReference type="InterPro" id="IPR009091">
    <property type="entry name" value="RCC1/BLIP-II"/>
</dbReference>
<dbReference type="Proteomes" id="UP001145021">
    <property type="component" value="Unassembled WGS sequence"/>
</dbReference>
<dbReference type="PANTHER" id="PTHR46337">
    <property type="entry name" value="RCC1-LIKE G EXCHANGING FACTOR-LIKE PROTEIN"/>
    <property type="match status" value="1"/>
</dbReference>
<dbReference type="Gene3D" id="2.130.10.30">
    <property type="entry name" value="Regulator of chromosome condensation 1/beta-lactamase-inhibitor protein II"/>
    <property type="match status" value="2"/>
</dbReference>
<dbReference type="PANTHER" id="PTHR46337:SF1">
    <property type="entry name" value="RCC1-LIKE G EXCHANGING FACTOR-LIKE PROTEIN"/>
    <property type="match status" value="1"/>
</dbReference>
<dbReference type="EMBL" id="JANBOH010000276">
    <property type="protein sequence ID" value="KAJ1643247.1"/>
    <property type="molecule type" value="Genomic_DNA"/>
</dbReference>
<dbReference type="SUPFAM" id="SSF50985">
    <property type="entry name" value="RCC1/BLIP-II"/>
    <property type="match status" value="1"/>
</dbReference>
<feature type="repeat" description="RCC1" evidence="1">
    <location>
        <begin position="258"/>
        <end position="309"/>
    </location>
</feature>
<dbReference type="PROSITE" id="PS00626">
    <property type="entry name" value="RCC1_2"/>
    <property type="match status" value="1"/>
</dbReference>
<protein>
    <submittedName>
        <fullName evidence="2">Uncharacterized protein</fullName>
    </submittedName>
</protein>
<accession>A0A9W7XI50</accession>
<feature type="repeat" description="RCC1" evidence="1">
    <location>
        <begin position="205"/>
        <end position="257"/>
    </location>
</feature>
<reference evidence="2" key="1">
    <citation type="submission" date="2022-07" db="EMBL/GenBank/DDBJ databases">
        <title>Phylogenomic reconstructions and comparative analyses of Kickxellomycotina fungi.</title>
        <authorList>
            <person name="Reynolds N.K."/>
            <person name="Stajich J.E."/>
            <person name="Barry K."/>
            <person name="Grigoriev I.V."/>
            <person name="Crous P."/>
            <person name="Smith M.E."/>
        </authorList>
    </citation>
    <scope>NUCLEOTIDE SEQUENCE</scope>
    <source>
        <strain evidence="2">NBRC 105413</strain>
    </source>
</reference>
<organism evidence="2 3">
    <name type="scientific">Coemansia asiatica</name>
    <dbReference type="NCBI Taxonomy" id="1052880"/>
    <lineage>
        <taxon>Eukaryota</taxon>
        <taxon>Fungi</taxon>
        <taxon>Fungi incertae sedis</taxon>
        <taxon>Zoopagomycota</taxon>
        <taxon>Kickxellomycotina</taxon>
        <taxon>Kickxellomycetes</taxon>
        <taxon>Kickxellales</taxon>
        <taxon>Kickxellaceae</taxon>
        <taxon>Coemansia</taxon>
    </lineage>
</organism>
<evidence type="ECO:0000313" key="3">
    <source>
        <dbReference type="Proteomes" id="UP001145021"/>
    </source>
</evidence>
<feature type="repeat" description="RCC1" evidence="1">
    <location>
        <begin position="87"/>
        <end position="137"/>
    </location>
</feature>
<dbReference type="InterPro" id="IPR053035">
    <property type="entry name" value="Mitochondrial_GEF_domain"/>
</dbReference>
<dbReference type="AlphaFoldDB" id="A0A9W7XI50"/>
<gene>
    <name evidence="2" type="ORF">LPJ64_004966</name>
</gene>
<name>A0A9W7XI50_9FUNG</name>
<evidence type="ECO:0000313" key="2">
    <source>
        <dbReference type="EMBL" id="KAJ1643247.1"/>
    </source>
</evidence>
<dbReference type="PRINTS" id="PR00633">
    <property type="entry name" value="RCCNDNSATION"/>
</dbReference>
<dbReference type="InterPro" id="IPR000408">
    <property type="entry name" value="Reg_chr_condens"/>
</dbReference>
<comment type="caution">
    <text evidence="2">The sequence shown here is derived from an EMBL/GenBank/DDBJ whole genome shotgun (WGS) entry which is preliminary data.</text>
</comment>
<dbReference type="Pfam" id="PF13540">
    <property type="entry name" value="RCC1_2"/>
    <property type="match status" value="1"/>
</dbReference>
<feature type="repeat" description="RCC1" evidence="1">
    <location>
        <begin position="142"/>
        <end position="204"/>
    </location>
</feature>